<evidence type="ECO:0000313" key="1">
    <source>
        <dbReference type="EMBL" id="RGS42053.1"/>
    </source>
</evidence>
<reference evidence="1 2" key="1">
    <citation type="submission" date="2018-08" db="EMBL/GenBank/DDBJ databases">
        <title>A genome reference for cultivated species of the human gut microbiota.</title>
        <authorList>
            <person name="Zou Y."/>
            <person name="Xue W."/>
            <person name="Luo G."/>
        </authorList>
    </citation>
    <scope>NUCLEOTIDE SEQUENCE [LARGE SCALE GENOMIC DNA]</scope>
    <source>
        <strain evidence="1 2">AF22-12AC</strain>
    </source>
</reference>
<dbReference type="EMBL" id="QRVL01000001">
    <property type="protein sequence ID" value="RGS42053.1"/>
    <property type="molecule type" value="Genomic_DNA"/>
</dbReference>
<evidence type="ECO:0000313" key="2">
    <source>
        <dbReference type="Proteomes" id="UP000266172"/>
    </source>
</evidence>
<comment type="caution">
    <text evidence="1">The sequence shown here is derived from an EMBL/GenBank/DDBJ whole genome shotgun (WGS) entry which is preliminary data.</text>
</comment>
<dbReference type="Proteomes" id="UP000266172">
    <property type="component" value="Unassembled WGS sequence"/>
</dbReference>
<sequence length="55" mass="6016">MVLLLTGLLMVAAPGACTRKDDRGKPEAEKRTRTIGGWLTAAAVIWMITEVLRSF</sequence>
<protein>
    <submittedName>
        <fullName evidence="1">Permease</fullName>
    </submittedName>
</protein>
<dbReference type="RefSeq" id="WP_118096379.1">
    <property type="nucleotide sequence ID" value="NZ_JBKXKS010000001.1"/>
</dbReference>
<gene>
    <name evidence="1" type="ORF">DWX93_01560</name>
</gene>
<organism evidence="1 2">
    <name type="scientific">Roseburia hominis</name>
    <dbReference type="NCBI Taxonomy" id="301301"/>
    <lineage>
        <taxon>Bacteria</taxon>
        <taxon>Bacillati</taxon>
        <taxon>Bacillota</taxon>
        <taxon>Clostridia</taxon>
        <taxon>Lachnospirales</taxon>
        <taxon>Lachnospiraceae</taxon>
        <taxon>Roseburia</taxon>
    </lineage>
</organism>
<accession>A0A395V9I9</accession>
<proteinExistence type="predicted"/>
<dbReference type="AlphaFoldDB" id="A0A395V9I9"/>
<name>A0A395V9I9_9FIRM</name>